<feature type="domain" description="YCII-related" evidence="2">
    <location>
        <begin position="26"/>
        <end position="111"/>
    </location>
</feature>
<dbReference type="EMBL" id="SPAZ01000339">
    <property type="protein sequence ID" value="TQE17359.1"/>
    <property type="molecule type" value="Genomic_DNA"/>
</dbReference>
<evidence type="ECO:0000256" key="1">
    <source>
        <dbReference type="ARBA" id="ARBA00007689"/>
    </source>
</evidence>
<dbReference type="Gene3D" id="3.30.70.1060">
    <property type="entry name" value="Dimeric alpha+beta barrel"/>
    <property type="match status" value="1"/>
</dbReference>
<evidence type="ECO:0000259" key="2">
    <source>
        <dbReference type="Pfam" id="PF03795"/>
    </source>
</evidence>
<dbReference type="PANTHER" id="PTHR35174:SF3">
    <property type="entry name" value="BLL7171 PROTEIN"/>
    <property type="match status" value="1"/>
</dbReference>
<dbReference type="Pfam" id="PF03795">
    <property type="entry name" value="YCII"/>
    <property type="match status" value="1"/>
</dbReference>
<gene>
    <name evidence="3" type="ORF">Sipo8835_41905</name>
</gene>
<comment type="caution">
    <text evidence="3">The sequence shown here is derived from an EMBL/GenBank/DDBJ whole genome shotgun (WGS) entry which is preliminary data.</text>
</comment>
<dbReference type="RefSeq" id="WP_141586044.1">
    <property type="nucleotide sequence ID" value="NZ_SPAZ01000339.1"/>
</dbReference>
<protein>
    <recommendedName>
        <fullName evidence="2">YCII-related domain-containing protein</fullName>
    </recommendedName>
</protein>
<evidence type="ECO:0000313" key="4">
    <source>
        <dbReference type="Proteomes" id="UP000318720"/>
    </source>
</evidence>
<dbReference type="InterPro" id="IPR005545">
    <property type="entry name" value="YCII"/>
</dbReference>
<proteinExistence type="inferred from homology"/>
<evidence type="ECO:0000313" key="3">
    <source>
        <dbReference type="EMBL" id="TQE17359.1"/>
    </source>
</evidence>
<comment type="similarity">
    <text evidence="1">Belongs to the YciI family.</text>
</comment>
<reference evidence="3 4" key="1">
    <citation type="submission" date="2019-03" db="EMBL/GenBank/DDBJ databases">
        <title>Comparative genomic analyses of the sweetpotato soil rot pathogen, Streptomyces ipomoeae.</title>
        <authorList>
            <person name="Ruschel Soares N."/>
            <person name="Badger J.H."/>
            <person name="Huguet-Tapia J.C."/>
            <person name="Clark C.A."/>
            <person name="Pettis G.S."/>
        </authorList>
    </citation>
    <scope>NUCLEOTIDE SEQUENCE [LARGE SCALE GENOMIC DNA]</scope>
    <source>
        <strain evidence="3 4">88-35</strain>
    </source>
</reference>
<accession>A0AAE8VUV1</accession>
<dbReference type="Proteomes" id="UP000318720">
    <property type="component" value="Unassembled WGS sequence"/>
</dbReference>
<dbReference type="AlphaFoldDB" id="A0AAE8VUV1"/>
<dbReference type="InterPro" id="IPR011008">
    <property type="entry name" value="Dimeric_a/b-barrel"/>
</dbReference>
<organism evidence="3 4">
    <name type="scientific">Streptomyces ipomoeae</name>
    <dbReference type="NCBI Taxonomy" id="103232"/>
    <lineage>
        <taxon>Bacteria</taxon>
        <taxon>Bacillati</taxon>
        <taxon>Actinomycetota</taxon>
        <taxon>Actinomycetes</taxon>
        <taxon>Kitasatosporales</taxon>
        <taxon>Streptomycetaceae</taxon>
        <taxon>Streptomyces</taxon>
    </lineage>
</organism>
<name>A0AAE8VUV1_9ACTN</name>
<dbReference type="PANTHER" id="PTHR35174">
    <property type="entry name" value="BLL7171 PROTEIN-RELATED"/>
    <property type="match status" value="1"/>
</dbReference>
<dbReference type="SUPFAM" id="SSF54909">
    <property type="entry name" value="Dimeric alpha+beta barrel"/>
    <property type="match status" value="1"/>
</dbReference>
<sequence>MKYLVMVLGTQADYEGMRGEASEYSPAWSQEELRTMYAYMGAINDDLAETGEMIDGQGLAEPARARVVRVGADGEPVIVDGPYGESEELLAGYWLLDCDSLDRVTEIAARVARCPVPVGAKEYPVVIRPVMEGAGGD</sequence>